<evidence type="ECO:0000313" key="2">
    <source>
        <dbReference type="Proteomes" id="UP000238390"/>
    </source>
</evidence>
<reference evidence="1 2" key="1">
    <citation type="submission" date="2018-02" db="EMBL/GenBank/DDBJ databases">
        <title>FDA/CDC Antimicrobial Resistant Isolate Bank Genome Sequencing.</title>
        <authorList>
            <person name="Benahmed F.H."/>
            <person name="Lutgring J.D."/>
            <person name="Yoo B."/>
            <person name="Machado M."/>
            <person name="Brown A."/>
            <person name="McAllister G."/>
            <person name="Perry A."/>
            <person name="Halpin A.L."/>
            <person name="Vavikolanu K."/>
            <person name="Ott S."/>
            <person name="Zhao X."/>
            <person name="Tallon L.J."/>
            <person name="Sadzewicz L."/>
            <person name="Aluvathingal J."/>
            <person name="Nadendla S."/>
            <person name="Voskania-kordi A."/>
            <person name="Simonyan V."/>
            <person name="Patel J."/>
            <person name="Shawar R.M."/>
        </authorList>
    </citation>
    <scope>NUCLEOTIDE SEQUENCE [LARGE SCALE GENOMIC DNA]</scope>
    <source>
        <strain evidence="1 2">AR_0356</strain>
    </source>
</reference>
<gene>
    <name evidence="1" type="ORF">CSB93_0985</name>
</gene>
<organism evidence="1 2">
    <name type="scientific">Pseudomonas paraeruginosa</name>
    <dbReference type="NCBI Taxonomy" id="2994495"/>
    <lineage>
        <taxon>Bacteria</taxon>
        <taxon>Pseudomonadati</taxon>
        <taxon>Pseudomonadota</taxon>
        <taxon>Gammaproteobacteria</taxon>
        <taxon>Pseudomonadales</taxon>
        <taxon>Pseudomonadaceae</taxon>
        <taxon>Pseudomonas</taxon>
    </lineage>
</organism>
<proteinExistence type="predicted"/>
<dbReference type="AlphaFoldDB" id="A0A2R3J1U3"/>
<evidence type="ECO:0000313" key="1">
    <source>
        <dbReference type="EMBL" id="AVK08148.1"/>
    </source>
</evidence>
<keyword evidence="2" id="KW-1185">Reference proteome</keyword>
<dbReference type="EMBL" id="CP027169">
    <property type="protein sequence ID" value="AVK08148.1"/>
    <property type="molecule type" value="Genomic_DNA"/>
</dbReference>
<sequence length="40" mass="4116">MTAFRAATGGRGRGQDLQATAQPLILKGLLATAHPHGPFS</sequence>
<accession>A0A2R3J1U3</accession>
<name>A0A2R3J1U3_9PSED</name>
<protein>
    <submittedName>
        <fullName evidence="1">Uncharacterized protein</fullName>
    </submittedName>
</protein>
<dbReference type="Proteomes" id="UP000238390">
    <property type="component" value="Chromosome"/>
</dbReference>